<dbReference type="InParanoid" id="A0A2H3CXU0"/>
<dbReference type="GO" id="GO:0022857">
    <property type="term" value="F:transmembrane transporter activity"/>
    <property type="evidence" value="ECO:0007669"/>
    <property type="project" value="TreeGrafter"/>
</dbReference>
<dbReference type="OrthoDB" id="6770063at2759"/>
<evidence type="ECO:0000256" key="5">
    <source>
        <dbReference type="SAM" id="Phobius"/>
    </source>
</evidence>
<feature type="transmembrane region" description="Helical" evidence="5">
    <location>
        <begin position="7"/>
        <end position="26"/>
    </location>
</feature>
<dbReference type="GO" id="GO:0016020">
    <property type="term" value="C:membrane"/>
    <property type="evidence" value="ECO:0007669"/>
    <property type="project" value="UniProtKB-SubCell"/>
</dbReference>
<accession>A0A2H3CXU0</accession>
<evidence type="ECO:0000256" key="1">
    <source>
        <dbReference type="ARBA" id="ARBA00004141"/>
    </source>
</evidence>
<dbReference type="STRING" id="47427.A0A2H3CXU0"/>
<dbReference type="PANTHER" id="PTHR23502:SF60">
    <property type="entry name" value="MAJOR FACILITATOR SUPERFAMILY (MFS) PROFILE DOMAIN-CONTAINING PROTEIN-RELATED"/>
    <property type="match status" value="1"/>
</dbReference>
<comment type="subcellular location">
    <subcellularLocation>
        <location evidence="1">Membrane</location>
        <topology evidence="1">Multi-pass membrane protein</topology>
    </subcellularLocation>
</comment>
<proteinExistence type="predicted"/>
<dbReference type="Proteomes" id="UP000217790">
    <property type="component" value="Unassembled WGS sequence"/>
</dbReference>
<dbReference type="PANTHER" id="PTHR23502">
    <property type="entry name" value="MAJOR FACILITATOR SUPERFAMILY"/>
    <property type="match status" value="1"/>
</dbReference>
<dbReference type="Gene3D" id="1.20.1250.20">
    <property type="entry name" value="MFS general substrate transporter like domains"/>
    <property type="match status" value="1"/>
</dbReference>
<dbReference type="EMBL" id="KZ293676">
    <property type="protein sequence ID" value="PBK87825.1"/>
    <property type="molecule type" value="Genomic_DNA"/>
</dbReference>
<feature type="transmembrane region" description="Helical" evidence="5">
    <location>
        <begin position="93"/>
        <end position="115"/>
    </location>
</feature>
<keyword evidence="2 5" id="KW-0812">Transmembrane</keyword>
<evidence type="ECO:0000256" key="3">
    <source>
        <dbReference type="ARBA" id="ARBA00022989"/>
    </source>
</evidence>
<dbReference type="InterPro" id="IPR036259">
    <property type="entry name" value="MFS_trans_sf"/>
</dbReference>
<dbReference type="SUPFAM" id="SSF103473">
    <property type="entry name" value="MFS general substrate transporter"/>
    <property type="match status" value="1"/>
</dbReference>
<gene>
    <name evidence="6" type="ORF">ARMGADRAFT_445201</name>
</gene>
<keyword evidence="4 5" id="KW-0472">Membrane</keyword>
<evidence type="ECO:0000313" key="6">
    <source>
        <dbReference type="EMBL" id="PBK87825.1"/>
    </source>
</evidence>
<protein>
    <submittedName>
        <fullName evidence="6">Uncharacterized protein</fullName>
    </submittedName>
</protein>
<evidence type="ECO:0000313" key="7">
    <source>
        <dbReference type="Proteomes" id="UP000217790"/>
    </source>
</evidence>
<evidence type="ECO:0000256" key="4">
    <source>
        <dbReference type="ARBA" id="ARBA00023136"/>
    </source>
</evidence>
<dbReference type="AlphaFoldDB" id="A0A2H3CXU0"/>
<keyword evidence="3 5" id="KW-1133">Transmembrane helix</keyword>
<reference evidence="7" key="1">
    <citation type="journal article" date="2017" name="Nat. Ecol. Evol.">
        <title>Genome expansion and lineage-specific genetic innovations in the forest pathogenic fungi Armillaria.</title>
        <authorList>
            <person name="Sipos G."/>
            <person name="Prasanna A.N."/>
            <person name="Walter M.C."/>
            <person name="O'Connor E."/>
            <person name="Balint B."/>
            <person name="Krizsan K."/>
            <person name="Kiss B."/>
            <person name="Hess J."/>
            <person name="Varga T."/>
            <person name="Slot J."/>
            <person name="Riley R."/>
            <person name="Boka B."/>
            <person name="Rigling D."/>
            <person name="Barry K."/>
            <person name="Lee J."/>
            <person name="Mihaltcheva S."/>
            <person name="LaButti K."/>
            <person name="Lipzen A."/>
            <person name="Waldron R."/>
            <person name="Moloney N.M."/>
            <person name="Sperisen C."/>
            <person name="Kredics L."/>
            <person name="Vagvoelgyi C."/>
            <person name="Patrignani A."/>
            <person name="Fitzpatrick D."/>
            <person name="Nagy I."/>
            <person name="Doyle S."/>
            <person name="Anderson J.B."/>
            <person name="Grigoriev I.V."/>
            <person name="Gueldener U."/>
            <person name="Muensterkoetter M."/>
            <person name="Nagy L.G."/>
        </authorList>
    </citation>
    <scope>NUCLEOTIDE SEQUENCE [LARGE SCALE GENOMIC DNA]</scope>
    <source>
        <strain evidence="7">Ar21-2</strain>
    </source>
</reference>
<name>A0A2H3CXU0_ARMGA</name>
<feature type="transmembrane region" description="Helical" evidence="5">
    <location>
        <begin position="245"/>
        <end position="268"/>
    </location>
</feature>
<feature type="transmembrane region" description="Helical" evidence="5">
    <location>
        <begin position="214"/>
        <end position="233"/>
    </location>
</feature>
<dbReference type="OMA" id="ATNEYHA"/>
<keyword evidence="7" id="KW-1185">Reference proteome</keyword>
<sequence>MKTTWKWIFWTTSIASTLIQVGHFFWLRETFAPIILAQKARRLPNTSSGEENVRYVTSNQQNPFNDSVYKILLLYPVFLIMTEPIIQLLGIYLAYIYVLIYLILTSIPGIFVGVYHESIGIAGLHCIAFGIGLYGGAQIARAIQDNLYCRLSAHYGTDDCPEFRIRWSVSSGVYWVVTDIGFVITGIGITVNWHTMQRYIMCTYAVRASPALEGVSILRSVVAFALPLCSPSLYQNLGYGEGNTILAGLALGLGLLLILILWFFGAVFRRKIVWPVSGSVQVAMAVHN</sequence>
<evidence type="ECO:0000256" key="2">
    <source>
        <dbReference type="ARBA" id="ARBA00022692"/>
    </source>
</evidence>
<feature type="transmembrane region" description="Helical" evidence="5">
    <location>
        <begin position="173"/>
        <end position="193"/>
    </location>
</feature>
<organism evidence="6 7">
    <name type="scientific">Armillaria gallica</name>
    <name type="common">Bulbous honey fungus</name>
    <name type="synonym">Armillaria bulbosa</name>
    <dbReference type="NCBI Taxonomy" id="47427"/>
    <lineage>
        <taxon>Eukaryota</taxon>
        <taxon>Fungi</taxon>
        <taxon>Dikarya</taxon>
        <taxon>Basidiomycota</taxon>
        <taxon>Agaricomycotina</taxon>
        <taxon>Agaricomycetes</taxon>
        <taxon>Agaricomycetidae</taxon>
        <taxon>Agaricales</taxon>
        <taxon>Marasmiineae</taxon>
        <taxon>Physalacriaceae</taxon>
        <taxon>Armillaria</taxon>
    </lineage>
</organism>